<dbReference type="EMBL" id="JBHUOS010000009">
    <property type="protein sequence ID" value="MFD2916202.1"/>
    <property type="molecule type" value="Genomic_DNA"/>
</dbReference>
<proteinExistence type="predicted"/>
<accession>A0ABW5ZWU0</accession>
<protein>
    <submittedName>
        <fullName evidence="1">Uncharacterized protein</fullName>
    </submittedName>
</protein>
<dbReference type="Proteomes" id="UP001597548">
    <property type="component" value="Unassembled WGS sequence"/>
</dbReference>
<name>A0ABW5ZWU0_9FLAO</name>
<gene>
    <name evidence="1" type="ORF">ACFS29_11170</name>
</gene>
<sequence length="128" mass="14538">MNSNQDSSNEAISIIDTLSIKLNVDKKWIANVETHEGVLKMDSIISAFKSGNQTTYKTLGNNLSKQTSYIIKHCSMKGEPHDQLHVVLVPMLDEISILKEEEDEQKTQAALHNLEQLVDAYFKFFKIK</sequence>
<reference evidence="2" key="1">
    <citation type="journal article" date="2019" name="Int. J. Syst. Evol. Microbiol.">
        <title>The Global Catalogue of Microorganisms (GCM) 10K type strain sequencing project: providing services to taxonomists for standard genome sequencing and annotation.</title>
        <authorList>
            <consortium name="The Broad Institute Genomics Platform"/>
            <consortium name="The Broad Institute Genome Sequencing Center for Infectious Disease"/>
            <person name="Wu L."/>
            <person name="Ma J."/>
        </authorList>
    </citation>
    <scope>NUCLEOTIDE SEQUENCE [LARGE SCALE GENOMIC DNA]</scope>
    <source>
        <strain evidence="2">KCTC 32514</strain>
    </source>
</reference>
<comment type="caution">
    <text evidence="1">The sequence shown here is derived from an EMBL/GenBank/DDBJ whole genome shotgun (WGS) entry which is preliminary data.</text>
</comment>
<keyword evidence="2" id="KW-1185">Reference proteome</keyword>
<dbReference type="RefSeq" id="WP_241738318.1">
    <property type="nucleotide sequence ID" value="NZ_JADILU010000004.1"/>
</dbReference>
<organism evidence="1 2">
    <name type="scientific">Psychroserpens luteus</name>
    <dbReference type="NCBI Taxonomy" id="1434066"/>
    <lineage>
        <taxon>Bacteria</taxon>
        <taxon>Pseudomonadati</taxon>
        <taxon>Bacteroidota</taxon>
        <taxon>Flavobacteriia</taxon>
        <taxon>Flavobacteriales</taxon>
        <taxon>Flavobacteriaceae</taxon>
        <taxon>Psychroserpens</taxon>
    </lineage>
</organism>
<evidence type="ECO:0000313" key="1">
    <source>
        <dbReference type="EMBL" id="MFD2916202.1"/>
    </source>
</evidence>
<evidence type="ECO:0000313" key="2">
    <source>
        <dbReference type="Proteomes" id="UP001597548"/>
    </source>
</evidence>